<evidence type="ECO:0000313" key="8">
    <source>
        <dbReference type="EMBL" id="NIK86720.1"/>
    </source>
</evidence>
<evidence type="ECO:0000259" key="7">
    <source>
        <dbReference type="Pfam" id="PF19358"/>
    </source>
</evidence>
<feature type="transmembrane region" description="Helical" evidence="5">
    <location>
        <begin position="127"/>
        <end position="148"/>
    </location>
</feature>
<proteinExistence type="predicted"/>
<dbReference type="NCBIfam" id="TIGR03097">
    <property type="entry name" value="PEP_O_lig_1"/>
    <property type="match status" value="1"/>
</dbReference>
<gene>
    <name evidence="8" type="ORF">FHS83_000038</name>
</gene>
<keyword evidence="2 5" id="KW-0812">Transmembrane</keyword>
<accession>A0A846MUG6</accession>
<dbReference type="RefSeq" id="WP_167079695.1">
    <property type="nucleotide sequence ID" value="NZ_BAAADC010000001.1"/>
</dbReference>
<reference evidence="8 9" key="1">
    <citation type="submission" date="2020-03" db="EMBL/GenBank/DDBJ databases">
        <title>Genomic Encyclopedia of Type Strains, Phase IV (KMG-IV): sequencing the most valuable type-strain genomes for metagenomic binning, comparative biology and taxonomic classification.</title>
        <authorList>
            <person name="Goeker M."/>
        </authorList>
    </citation>
    <scope>NUCLEOTIDE SEQUENCE [LARGE SCALE GENOMIC DNA]</scope>
    <source>
        <strain evidence="8 9">DSM 19867</strain>
    </source>
</reference>
<evidence type="ECO:0000313" key="9">
    <source>
        <dbReference type="Proteomes" id="UP000570514"/>
    </source>
</evidence>
<evidence type="ECO:0000256" key="3">
    <source>
        <dbReference type="ARBA" id="ARBA00022989"/>
    </source>
</evidence>
<feature type="transmembrane region" description="Helical" evidence="5">
    <location>
        <begin position="373"/>
        <end position="404"/>
    </location>
</feature>
<dbReference type="InterPro" id="IPR007016">
    <property type="entry name" value="O-antigen_ligase-rel_domated"/>
</dbReference>
<comment type="subcellular location">
    <subcellularLocation>
        <location evidence="1">Membrane</location>
        <topology evidence="1">Multi-pass membrane protein</topology>
    </subcellularLocation>
</comment>
<dbReference type="GO" id="GO:0016874">
    <property type="term" value="F:ligase activity"/>
    <property type="evidence" value="ECO:0007669"/>
    <property type="project" value="UniProtKB-KW"/>
</dbReference>
<dbReference type="InterPro" id="IPR051533">
    <property type="entry name" value="WaaL-like"/>
</dbReference>
<feature type="domain" description="DUF5935" evidence="7">
    <location>
        <begin position="1"/>
        <end position="186"/>
    </location>
</feature>
<name>A0A846MUG6_9PROT</name>
<dbReference type="InterPro" id="IPR045979">
    <property type="entry name" value="DUF5935"/>
</dbReference>
<dbReference type="Pfam" id="PF04932">
    <property type="entry name" value="Wzy_C"/>
    <property type="match status" value="1"/>
</dbReference>
<dbReference type="PANTHER" id="PTHR37422">
    <property type="entry name" value="TEICHURONIC ACID BIOSYNTHESIS PROTEIN TUAE"/>
    <property type="match status" value="1"/>
</dbReference>
<keyword evidence="4 5" id="KW-0472">Membrane</keyword>
<evidence type="ECO:0000256" key="4">
    <source>
        <dbReference type="ARBA" id="ARBA00023136"/>
    </source>
</evidence>
<dbReference type="InterPro" id="IPR017528">
    <property type="entry name" value="CHP03097O-antigen_lig-rel"/>
</dbReference>
<feature type="transmembrane region" description="Helical" evidence="5">
    <location>
        <begin position="43"/>
        <end position="61"/>
    </location>
</feature>
<feature type="transmembrane region" description="Helical" evidence="5">
    <location>
        <begin position="234"/>
        <end position="256"/>
    </location>
</feature>
<comment type="caution">
    <text evidence="8">The sequence shown here is derived from an EMBL/GenBank/DDBJ whole genome shotgun (WGS) entry which is preliminary data.</text>
</comment>
<dbReference type="Proteomes" id="UP000570514">
    <property type="component" value="Unassembled WGS sequence"/>
</dbReference>
<organism evidence="8 9">
    <name type="scientific">Rhizomicrobium palustre</name>
    <dbReference type="NCBI Taxonomy" id="189966"/>
    <lineage>
        <taxon>Bacteria</taxon>
        <taxon>Pseudomonadati</taxon>
        <taxon>Pseudomonadota</taxon>
        <taxon>Alphaproteobacteria</taxon>
        <taxon>Micropepsales</taxon>
        <taxon>Micropepsaceae</taxon>
        <taxon>Rhizomicrobium</taxon>
    </lineage>
</organism>
<dbReference type="EMBL" id="JAASRM010000001">
    <property type="protein sequence ID" value="NIK86720.1"/>
    <property type="molecule type" value="Genomic_DNA"/>
</dbReference>
<evidence type="ECO:0000259" key="6">
    <source>
        <dbReference type="Pfam" id="PF04932"/>
    </source>
</evidence>
<dbReference type="PANTHER" id="PTHR37422:SF23">
    <property type="entry name" value="TEICHURONIC ACID BIOSYNTHESIS PROTEIN TUAE"/>
    <property type="match status" value="1"/>
</dbReference>
<feature type="transmembrane region" description="Helical" evidence="5">
    <location>
        <begin position="73"/>
        <end position="92"/>
    </location>
</feature>
<evidence type="ECO:0000256" key="1">
    <source>
        <dbReference type="ARBA" id="ARBA00004141"/>
    </source>
</evidence>
<feature type="domain" description="O-antigen ligase-related" evidence="6">
    <location>
        <begin position="199"/>
        <end position="339"/>
    </location>
</feature>
<dbReference type="GO" id="GO:0016020">
    <property type="term" value="C:membrane"/>
    <property type="evidence" value="ECO:0007669"/>
    <property type="project" value="UniProtKB-SubCell"/>
</dbReference>
<keyword evidence="3 5" id="KW-1133">Transmembrane helix</keyword>
<keyword evidence="9" id="KW-1185">Reference proteome</keyword>
<feature type="transmembrane region" description="Helical" evidence="5">
    <location>
        <begin position="332"/>
        <end position="353"/>
    </location>
</feature>
<dbReference type="AlphaFoldDB" id="A0A846MUG6"/>
<keyword evidence="8" id="KW-0436">Ligase</keyword>
<protein>
    <submittedName>
        <fullName evidence="8">Putative O-glycosylation ligase (Exosortase A-associated)</fullName>
    </submittedName>
</protein>
<feature type="transmembrane region" description="Helical" evidence="5">
    <location>
        <begin position="104"/>
        <end position="120"/>
    </location>
</feature>
<evidence type="ECO:0000256" key="2">
    <source>
        <dbReference type="ARBA" id="ARBA00022692"/>
    </source>
</evidence>
<feature type="transmembrane region" description="Helical" evidence="5">
    <location>
        <begin position="196"/>
        <end position="222"/>
    </location>
</feature>
<dbReference type="Pfam" id="PF19358">
    <property type="entry name" value="DUF5935"/>
    <property type="match status" value="1"/>
</dbReference>
<sequence>MREILLLIAILAGLGMTLRWPFVGVLIWEWFTLQNPHRETYGFMSSTNMLIAGVTLLAWLLSKEKKLPPNGFILWAVLGFLLWTTLGTFFAYDPAWSWGYWDRTWKTFALGILLASVVTNRVRFQAVVWVAVISLFYYGVKGGLFTIITGGNNHVLGPSGSMINDNNQLAVAMLMSLPLAQYLRQQSSDRRVQFGLLAGMVLTVIAVIGTYSRGALIGLAVLGVMGLMRMKHRFTYLAVASALIAFTLHFMPAAYFDRMRTMNSVESVQSDESVHGRLVAWQVAMHTAEDYFPFGAGFYGPQLAPVFHRYFPDELNHAAHSIYFQVLGEHGYIGLILYLLILAGAFLKTTAIIRTGRRLPEYRWGGELATALQASLIVFCVSGAALSLAYYDLFVIAVCLLLPLSRQVSARRERAQFRPAPLAAAA</sequence>
<evidence type="ECO:0000256" key="5">
    <source>
        <dbReference type="SAM" id="Phobius"/>
    </source>
</evidence>